<dbReference type="InterPro" id="IPR042197">
    <property type="entry name" value="Apaf_helical"/>
</dbReference>
<dbReference type="GO" id="GO:0043531">
    <property type="term" value="F:ADP binding"/>
    <property type="evidence" value="ECO:0007669"/>
    <property type="project" value="InterPro"/>
</dbReference>
<dbReference type="SMART" id="SM00382">
    <property type="entry name" value="AAA"/>
    <property type="match status" value="1"/>
</dbReference>
<dbReference type="Gramene" id="LPERR09G03540.1">
    <property type="protein sequence ID" value="LPERR09G03540.1"/>
    <property type="gene ID" value="LPERR09G03540"/>
</dbReference>
<proteinExistence type="predicted"/>
<dbReference type="HOGENOM" id="CLU_000837_8_6_1"/>
<dbReference type="Gene3D" id="1.10.10.10">
    <property type="entry name" value="Winged helix-like DNA-binding domain superfamily/Winged helix DNA-binding domain"/>
    <property type="match status" value="1"/>
</dbReference>
<dbReference type="AlphaFoldDB" id="A0A0D9XCD1"/>
<keyword evidence="3" id="KW-0611">Plant defense</keyword>
<dbReference type="SUPFAM" id="SSF52540">
    <property type="entry name" value="P-loop containing nucleoside triphosphate hydrolases"/>
    <property type="match status" value="1"/>
</dbReference>
<keyword evidence="9" id="KW-1185">Reference proteome</keyword>
<evidence type="ECO:0000256" key="6">
    <source>
        <dbReference type="SAM" id="Phobius"/>
    </source>
</evidence>
<evidence type="ECO:0000256" key="1">
    <source>
        <dbReference type="ARBA" id="ARBA00022614"/>
    </source>
</evidence>
<feature type="domain" description="AAA+ ATPase" evidence="7">
    <location>
        <begin position="184"/>
        <end position="319"/>
    </location>
</feature>
<organism evidence="8 9">
    <name type="scientific">Leersia perrieri</name>
    <dbReference type="NCBI Taxonomy" id="77586"/>
    <lineage>
        <taxon>Eukaryota</taxon>
        <taxon>Viridiplantae</taxon>
        <taxon>Streptophyta</taxon>
        <taxon>Embryophyta</taxon>
        <taxon>Tracheophyta</taxon>
        <taxon>Spermatophyta</taxon>
        <taxon>Magnoliopsida</taxon>
        <taxon>Liliopsida</taxon>
        <taxon>Poales</taxon>
        <taxon>Poaceae</taxon>
        <taxon>BOP clade</taxon>
        <taxon>Oryzoideae</taxon>
        <taxon>Oryzeae</taxon>
        <taxon>Oryzinae</taxon>
        <taxon>Leersia</taxon>
    </lineage>
</organism>
<dbReference type="InterPro" id="IPR027417">
    <property type="entry name" value="P-loop_NTPase"/>
</dbReference>
<dbReference type="GO" id="GO:0042742">
    <property type="term" value="P:defense response to bacterium"/>
    <property type="evidence" value="ECO:0007669"/>
    <property type="project" value="UniProtKB-ARBA"/>
</dbReference>
<feature type="coiled-coil region" evidence="4">
    <location>
        <begin position="54"/>
        <end position="81"/>
    </location>
</feature>
<accession>A0A0D9XCD1</accession>
<evidence type="ECO:0000256" key="3">
    <source>
        <dbReference type="ARBA" id="ARBA00022821"/>
    </source>
</evidence>
<reference evidence="8 9" key="1">
    <citation type="submission" date="2012-08" db="EMBL/GenBank/DDBJ databases">
        <title>Oryza genome evolution.</title>
        <authorList>
            <person name="Wing R.A."/>
        </authorList>
    </citation>
    <scope>NUCLEOTIDE SEQUENCE</scope>
</reference>
<evidence type="ECO:0000256" key="2">
    <source>
        <dbReference type="ARBA" id="ARBA00022737"/>
    </source>
</evidence>
<evidence type="ECO:0000313" key="8">
    <source>
        <dbReference type="EnsemblPlants" id="LPERR09G03540.1"/>
    </source>
</evidence>
<keyword evidence="4" id="KW-0175">Coiled coil</keyword>
<dbReference type="eggNOG" id="KOG4658">
    <property type="taxonomic scope" value="Eukaryota"/>
</dbReference>
<dbReference type="InterPro" id="IPR002182">
    <property type="entry name" value="NB-ARC"/>
</dbReference>
<dbReference type="Pfam" id="PF00931">
    <property type="entry name" value="NB-ARC"/>
    <property type="match status" value="1"/>
</dbReference>
<feature type="transmembrane region" description="Helical" evidence="6">
    <location>
        <begin position="1052"/>
        <end position="1071"/>
    </location>
</feature>
<dbReference type="Gene3D" id="1.10.8.430">
    <property type="entry name" value="Helical domain of apoptotic protease-activating factors"/>
    <property type="match status" value="1"/>
</dbReference>
<dbReference type="SUPFAM" id="SSF52058">
    <property type="entry name" value="L domain-like"/>
    <property type="match status" value="1"/>
</dbReference>
<dbReference type="PANTHER" id="PTHR36766:SF70">
    <property type="entry name" value="DISEASE RESISTANCE PROTEIN RGA4"/>
    <property type="match status" value="1"/>
</dbReference>
<evidence type="ECO:0000313" key="9">
    <source>
        <dbReference type="Proteomes" id="UP000032180"/>
    </source>
</evidence>
<reference evidence="9" key="2">
    <citation type="submission" date="2013-12" db="EMBL/GenBank/DDBJ databases">
        <authorList>
            <person name="Yu Y."/>
            <person name="Lee S."/>
            <person name="de Baynast K."/>
            <person name="Wissotski M."/>
            <person name="Liu L."/>
            <person name="Talag J."/>
            <person name="Goicoechea J."/>
            <person name="Angelova A."/>
            <person name="Jetty R."/>
            <person name="Kudrna D."/>
            <person name="Golser W."/>
            <person name="Rivera L."/>
            <person name="Zhang J."/>
            <person name="Wing R."/>
        </authorList>
    </citation>
    <scope>NUCLEOTIDE SEQUENCE</scope>
</reference>
<evidence type="ECO:0000256" key="4">
    <source>
        <dbReference type="SAM" id="Coils"/>
    </source>
</evidence>
<dbReference type="Pfam" id="PF23559">
    <property type="entry name" value="WHD_DRP"/>
    <property type="match status" value="1"/>
</dbReference>
<dbReference type="InterPro" id="IPR058922">
    <property type="entry name" value="WHD_DRP"/>
</dbReference>
<feature type="region of interest" description="Disordered" evidence="5">
    <location>
        <begin position="1"/>
        <end position="20"/>
    </location>
</feature>
<name>A0A0D9XCD1_9ORYZ</name>
<keyword evidence="6" id="KW-0812">Transmembrane</keyword>
<dbReference type="GO" id="GO:0002758">
    <property type="term" value="P:innate immune response-activating signaling pathway"/>
    <property type="evidence" value="ECO:0007669"/>
    <property type="project" value="UniProtKB-ARBA"/>
</dbReference>
<keyword evidence="1" id="KW-0433">Leucine-rich repeat</keyword>
<dbReference type="Proteomes" id="UP000032180">
    <property type="component" value="Chromosome 9"/>
</dbReference>
<evidence type="ECO:0000259" key="7">
    <source>
        <dbReference type="SMART" id="SM00382"/>
    </source>
</evidence>
<dbReference type="InterPro" id="IPR036388">
    <property type="entry name" value="WH-like_DNA-bd_sf"/>
</dbReference>
<dbReference type="Pfam" id="PF25019">
    <property type="entry name" value="LRR_R13L1-DRL21"/>
    <property type="match status" value="1"/>
</dbReference>
<dbReference type="InterPro" id="IPR032675">
    <property type="entry name" value="LRR_dom_sf"/>
</dbReference>
<protein>
    <recommendedName>
        <fullName evidence="7">AAA+ ATPase domain-containing protein</fullName>
    </recommendedName>
</protein>
<keyword evidence="6" id="KW-0472">Membrane</keyword>
<dbReference type="Gene3D" id="3.40.50.300">
    <property type="entry name" value="P-loop containing nucleotide triphosphate hydrolases"/>
    <property type="match status" value="1"/>
</dbReference>
<dbReference type="EnsemblPlants" id="LPERR09G03540.1">
    <property type="protein sequence ID" value="LPERR09G03540.1"/>
    <property type="gene ID" value="LPERR09G03540"/>
</dbReference>
<dbReference type="InterPro" id="IPR056789">
    <property type="entry name" value="LRR_R13L1-DRL21"/>
</dbReference>
<dbReference type="GO" id="GO:0009626">
    <property type="term" value="P:plant-type hypersensitive response"/>
    <property type="evidence" value="ECO:0007669"/>
    <property type="project" value="UniProtKB-ARBA"/>
</dbReference>
<reference evidence="8" key="3">
    <citation type="submission" date="2015-04" db="UniProtKB">
        <authorList>
            <consortium name="EnsemblPlants"/>
        </authorList>
    </citation>
    <scope>IDENTIFICATION</scope>
</reference>
<dbReference type="PANTHER" id="PTHR36766">
    <property type="entry name" value="PLANT BROAD-SPECTRUM MILDEW RESISTANCE PROTEIN RPW8"/>
    <property type="match status" value="1"/>
</dbReference>
<dbReference type="FunFam" id="1.10.10.10:FF:000322">
    <property type="entry name" value="Probable disease resistance protein At1g63360"/>
    <property type="match status" value="1"/>
</dbReference>
<dbReference type="InterPro" id="IPR003593">
    <property type="entry name" value="AAA+_ATPase"/>
</dbReference>
<evidence type="ECO:0000256" key="5">
    <source>
        <dbReference type="SAM" id="MobiDB-lite"/>
    </source>
</evidence>
<keyword evidence="2" id="KW-0677">Repeat</keyword>
<sequence>MAAREQMAPNPGGPSTGGLPGKLCRLVEMADEGVELVNDAELRLARRAGSNKDLDSWLRRLREATQDLDDALADYRSAVERRRLRRPEQDAGTTKSIRHWFSRSSADHEVDYKKMNINTEKLNKKLHVVLQSGRDLGLQPVRLHRQNRISEFPRGFRPQYSIVGDSIEQGKMELINKLTGNQSTSGIIAIFGLGGIGKTTLARKVHDDFLTKSAFSTVVWVDGSESFTVVQLLSAILSSAGGKPGEAESREQIEDMLITILGAKRFLLVLDNVWDHQIHQDFLKVSLQAQQGSRILLTTRDERVVRQMASEDIHKVNELSFPNCWSLLCRSACLDEQDCGTLTDIGITIIRKCNKVPLAIKVMGGFLGTKNPTREEWQEVISVSEGWTLEDVPDGMKKICVPIFLAYYSLPYHLKLCFLYCLQLPEGFVIKRQIITQLWIAEGFIREQDNHNPEDITEQYYKELVLRNLLQPNIGCFDMSRCTVHDCVKSLLQPFTKDNKSTESSEGTKILRSFRTAIVYENPSGDRGLEKVFNWLKNMRSLDLTGTGIRYIPKSLKDLHHLRLLNLSLTQVLELPESIESLSNLQFLILRCCYWLQTLPEKISNLVNLRSLDLEGTTPHIVLPRLSTLEQLTTLHGFIVDHNMVPEKDHRNGWPMEDLKPLNSLRSLQIMNIDRVPDDSRAQEASLESKSRLTHLELCGSSTSDSQVFVPEEEQDRWLSVLRGLQPPQCLEYLKITSYYGSSFPDWISRLPNLQRVVLTDCKLCDSLPALGQLQRLKFLTITGFPKLHIIEWRKGATKPVFPKLEQMELSDMQVMESWDRFKDGDLRSLTKFHLENSPKLRSLPSGLEYCKILTSVKIVGADSLQVIDNLHVLKEMVVQDCRELVKISNLPALQVLVVVDCYRLQDVRGVSCLRHVRVVDRVMKKLPHWLTGQDAFFLKTFTIVGTAELLGTLVPDSEGWSAVRNMDRVYANLPDGTPFLAYNKGKTDFQMVKKAVAPQLEDPSAFVILRKLVGMASQTGLADTVKQYFVPPLAIALVLLLLWTRDIVLTGVFLAFFLAIACVAGFYVIYIQKSSGCCEPEILCSSEPSSPSFWQ</sequence>
<dbReference type="Gene3D" id="3.80.10.10">
    <property type="entry name" value="Ribonuclease Inhibitor"/>
    <property type="match status" value="1"/>
</dbReference>
<keyword evidence="6" id="KW-1133">Transmembrane helix</keyword>
<dbReference type="STRING" id="77586.A0A0D9XCD1"/>
<dbReference type="PRINTS" id="PR00364">
    <property type="entry name" value="DISEASERSIST"/>
</dbReference>